<dbReference type="Proteomes" id="UP000219559">
    <property type="component" value="Unassembled WGS sequence"/>
</dbReference>
<evidence type="ECO:0000313" key="1">
    <source>
        <dbReference type="EMBL" id="PCE66096.1"/>
    </source>
</evidence>
<dbReference type="NCBIfam" id="TIGR03806">
    <property type="entry name" value="chp_HNE_0200"/>
    <property type="match status" value="1"/>
</dbReference>
<dbReference type="OrthoDB" id="338827at2"/>
<sequence>MRYYALLLFYLLLIASCKQEPKTTEAPQPIAQKSDPQAFFKDSVMMQPEKLPYKSLSEYGFFSGDIKALAPNPGVIPYDLITPLFTDYAHKKRFIWMPQGVQAKIGQEDRVLDFPKGSVIIKNFYYPKEDFRAQRIMETRLLIHEEAGWQAYPYVWNNAQTEAQLKVTGKVMPITFTNPDGEKQSINYVVPNKNQCKNCHNRKDVLMPIGPKVMHLNRDLTFGDGSMNQLQKLDSVGYLANYNPQKAYTKVAQWDDEAADLNDRARSYLDINCAHCHNAEGSANTSGLFLDYLETDPTRIGLCKSPVATGRGSGGHQYDIAPGNSDGSILSYRMASVQPDIMMPEIGRVSVHKEGVSLINAWIDAMVPNCD</sequence>
<name>A0A2A4GDN8_9FLAO</name>
<comment type="caution">
    <text evidence="1">The sequence shown here is derived from an EMBL/GenBank/DDBJ whole genome shotgun (WGS) entry which is preliminary data.</text>
</comment>
<dbReference type="RefSeq" id="WP_097441620.1">
    <property type="nucleotide sequence ID" value="NZ_NBWU01000001.1"/>
</dbReference>
<dbReference type="AlphaFoldDB" id="A0A2A4GDN8"/>
<protein>
    <submittedName>
        <fullName evidence="1">Uncharacterized protein</fullName>
    </submittedName>
</protein>
<dbReference type="EMBL" id="NBWU01000001">
    <property type="protein sequence ID" value="PCE66096.1"/>
    <property type="molecule type" value="Genomic_DNA"/>
</dbReference>
<gene>
    <name evidence="1" type="ORF">B7P33_02005</name>
</gene>
<organism evidence="1 2">
    <name type="scientific">Sediminicola luteus</name>
    <dbReference type="NCBI Taxonomy" id="319238"/>
    <lineage>
        <taxon>Bacteria</taxon>
        <taxon>Pseudomonadati</taxon>
        <taxon>Bacteroidota</taxon>
        <taxon>Flavobacteriia</taxon>
        <taxon>Flavobacteriales</taxon>
        <taxon>Flavobacteriaceae</taxon>
        <taxon>Sediminicola</taxon>
    </lineage>
</organism>
<keyword evidence="2" id="KW-1185">Reference proteome</keyword>
<proteinExistence type="predicted"/>
<dbReference type="InterPro" id="IPR022269">
    <property type="entry name" value="SO_2930-like_C"/>
</dbReference>
<evidence type="ECO:0000313" key="2">
    <source>
        <dbReference type="Proteomes" id="UP000219559"/>
    </source>
</evidence>
<dbReference type="PROSITE" id="PS51257">
    <property type="entry name" value="PROKAR_LIPOPROTEIN"/>
    <property type="match status" value="1"/>
</dbReference>
<reference evidence="1 2" key="1">
    <citation type="submission" date="2017-04" db="EMBL/GenBank/DDBJ databases">
        <title>A new member of the family Flavobacteriaceae isolated from ascidians.</title>
        <authorList>
            <person name="Chen L."/>
        </authorList>
    </citation>
    <scope>NUCLEOTIDE SEQUENCE [LARGE SCALE GENOMIC DNA]</scope>
    <source>
        <strain evidence="1 2">HQA918</strain>
    </source>
</reference>
<accession>A0A2A4GDN8</accession>